<keyword evidence="3" id="KW-1185">Reference proteome</keyword>
<reference evidence="2 3" key="2">
    <citation type="journal article" date="2017" name="Int. J. Syst. Evol. Microbiol.">
        <title>Pseudomonas furukawaii sp. nov., a polychlorinated biphenyl-degrading bacterium isolated from biphenyl-contaminated soil in Japan.</title>
        <authorList>
            <person name="Kimura N."/>
            <person name="Watanabe T."/>
            <person name="Suenaga H."/>
            <person name="Fujihara H."/>
            <person name="Futagami T."/>
            <person name="Goto M."/>
            <person name="Hanada S."/>
            <person name="Hirose J."/>
        </authorList>
    </citation>
    <scope>NUCLEOTIDE SEQUENCE [LARGE SCALE GENOMIC DNA]</scope>
    <source>
        <strain evidence="3">DSM 10086 / NBRC 110670 / KF707</strain>
    </source>
</reference>
<evidence type="ECO:0000256" key="1">
    <source>
        <dbReference type="ARBA" id="ARBA00044755"/>
    </source>
</evidence>
<evidence type="ECO:0000313" key="3">
    <source>
        <dbReference type="Proteomes" id="UP000218554"/>
    </source>
</evidence>
<comment type="similarity">
    <text evidence="1">Belongs to the bactofilin family.</text>
</comment>
<dbReference type="Proteomes" id="UP000218554">
    <property type="component" value="Chromosome"/>
</dbReference>
<dbReference type="EMBL" id="AP014862">
    <property type="protein sequence ID" value="BAU72622.1"/>
    <property type="molecule type" value="Genomic_DNA"/>
</dbReference>
<gene>
    <name evidence="2" type="ORF">KF707C_9340</name>
</gene>
<reference evidence="3" key="1">
    <citation type="submission" date="2015-05" db="EMBL/GenBank/DDBJ databases">
        <title>Draft genome sequencing of a biphenyl-degrading bacterium, Pseudomonas balearica KF707 (=NBRC110670).</title>
        <authorList>
            <person name="Kimura N."/>
            <person name="Hirose J."/>
            <person name="Watanabe T."/>
            <person name="Suenaga H."/>
            <person name="Fujihara H."/>
            <person name="Noguchi M."/>
            <person name="Hashimoto M."/>
            <person name="Shimodaira J."/>
            <person name="Tsuchikane K."/>
            <person name="Hosoyama A."/>
            <person name="Yamazoe A."/>
            <person name="Fujita N."/>
            <person name="Furukawa K."/>
        </authorList>
    </citation>
    <scope>NUCLEOTIDE SEQUENCE [LARGE SCALE GENOMIC DNA]</scope>
    <source>
        <strain evidence="3">DSM 10086 / NBRC 110670 / KF707</strain>
    </source>
</reference>
<dbReference type="KEGG" id="pfuw:KF707C_9340"/>
<accession>A0AAD1BY59</accession>
<sequence>MFGRRRKNDGQRVDRFPSLLARNVSLVGHVEFEQGLEVLGLIQGNVSQRPGVTGMLSLRAEGRIEGDVSCHDALIDGTIVGDLEVEHLLELRASARVIGNISYRLLSMEPGATVEGTLTRLGTDDDGMGEPPRLLRVDLM</sequence>
<protein>
    <submittedName>
        <fullName evidence="2">Integral membrane protein CcmA involved in cell shape determination</fullName>
    </submittedName>
</protein>
<proteinExistence type="inferred from homology"/>
<dbReference type="AlphaFoldDB" id="A0AAD1BY59"/>
<dbReference type="RefSeq" id="WP_003452042.1">
    <property type="nucleotide sequence ID" value="NZ_AJMR01000157.1"/>
</dbReference>
<dbReference type="PANTHER" id="PTHR35024:SF4">
    <property type="entry name" value="POLYMER-FORMING CYTOSKELETAL PROTEIN"/>
    <property type="match status" value="1"/>
</dbReference>
<dbReference type="InterPro" id="IPR007607">
    <property type="entry name" value="BacA/B"/>
</dbReference>
<organism evidence="2 3">
    <name type="scientific">Metapseudomonas furukawaii</name>
    <name type="common">Pseudomonas furukawaii</name>
    <dbReference type="NCBI Taxonomy" id="1149133"/>
    <lineage>
        <taxon>Bacteria</taxon>
        <taxon>Pseudomonadati</taxon>
        <taxon>Pseudomonadota</taxon>
        <taxon>Gammaproteobacteria</taxon>
        <taxon>Pseudomonadales</taxon>
        <taxon>Pseudomonadaceae</taxon>
        <taxon>Metapseudomonas</taxon>
    </lineage>
</organism>
<evidence type="ECO:0000313" key="2">
    <source>
        <dbReference type="EMBL" id="BAU72622.1"/>
    </source>
</evidence>
<name>A0AAD1BY59_METFU</name>
<dbReference type="PANTHER" id="PTHR35024">
    <property type="entry name" value="HYPOTHETICAL CYTOSOLIC PROTEIN"/>
    <property type="match status" value="1"/>
</dbReference>
<dbReference type="Pfam" id="PF04519">
    <property type="entry name" value="Bactofilin"/>
    <property type="match status" value="1"/>
</dbReference>